<dbReference type="STRING" id="5627.A0A1C7MBA4"/>
<evidence type="ECO:0000256" key="1">
    <source>
        <dbReference type="SAM" id="MobiDB-lite"/>
    </source>
</evidence>
<keyword evidence="3" id="KW-1185">Reference proteome</keyword>
<comment type="caution">
    <text evidence="2">The sequence shown here is derived from an EMBL/GenBank/DDBJ whole genome shotgun (WGS) entry which is preliminary data.</text>
</comment>
<feature type="compositionally biased region" description="Polar residues" evidence="1">
    <location>
        <begin position="1"/>
        <end position="15"/>
    </location>
</feature>
<dbReference type="CDD" id="cd00303">
    <property type="entry name" value="retropepsin_like"/>
    <property type="match status" value="1"/>
</dbReference>
<reference evidence="2 3" key="1">
    <citation type="submission" date="2016-03" db="EMBL/GenBank/DDBJ databases">
        <title>Whole genome sequencing of Grifola frondosa 9006-11.</title>
        <authorList>
            <person name="Min B."/>
            <person name="Park H."/>
            <person name="Kim J.-G."/>
            <person name="Cho H."/>
            <person name="Oh Y.-L."/>
            <person name="Kong W.-S."/>
            <person name="Choi I.-G."/>
        </authorList>
    </citation>
    <scope>NUCLEOTIDE SEQUENCE [LARGE SCALE GENOMIC DNA]</scope>
    <source>
        <strain evidence="2 3">9006-11</strain>
    </source>
</reference>
<dbReference type="Gene3D" id="2.40.70.10">
    <property type="entry name" value="Acid Proteases"/>
    <property type="match status" value="1"/>
</dbReference>
<dbReference type="OrthoDB" id="2802569at2759"/>
<protein>
    <recommendedName>
        <fullName evidence="4">Peptidase A2 domain-containing protein</fullName>
    </recommendedName>
</protein>
<dbReference type="EMBL" id="LUGG01000006">
    <property type="protein sequence ID" value="OBZ74158.1"/>
    <property type="molecule type" value="Genomic_DNA"/>
</dbReference>
<dbReference type="Proteomes" id="UP000092993">
    <property type="component" value="Unassembled WGS sequence"/>
</dbReference>
<evidence type="ECO:0000313" key="3">
    <source>
        <dbReference type="Proteomes" id="UP000092993"/>
    </source>
</evidence>
<name>A0A1C7MBA4_GRIFR</name>
<dbReference type="InterPro" id="IPR021109">
    <property type="entry name" value="Peptidase_aspartic_dom_sf"/>
</dbReference>
<feature type="compositionally biased region" description="Polar residues" evidence="1">
    <location>
        <begin position="35"/>
        <end position="46"/>
    </location>
</feature>
<feature type="region of interest" description="Disordered" evidence="1">
    <location>
        <begin position="1"/>
        <end position="99"/>
    </location>
</feature>
<proteinExistence type="predicted"/>
<evidence type="ECO:0008006" key="4">
    <source>
        <dbReference type="Google" id="ProtNLM"/>
    </source>
</evidence>
<feature type="compositionally biased region" description="Basic and acidic residues" evidence="1">
    <location>
        <begin position="47"/>
        <end position="60"/>
    </location>
</feature>
<gene>
    <name evidence="2" type="ORF">A0H81_06204</name>
</gene>
<dbReference type="AlphaFoldDB" id="A0A1C7MBA4"/>
<dbReference type="Pfam" id="PF08284">
    <property type="entry name" value="RVP_2"/>
    <property type="match status" value="1"/>
</dbReference>
<evidence type="ECO:0000313" key="2">
    <source>
        <dbReference type="EMBL" id="OBZ74158.1"/>
    </source>
</evidence>
<sequence length="263" mass="29845">MTTNATPETSRQTAIMGNEVDNPFLDFEPIDKNHFTNTPLVESPTSLERDRRSDRTRENLRNSQALAEPKDPEESKHTQRLAGSSRTGGPTRWDTPITEPLPYPAPTNAFHGLLVGVEALIDSGASENFIARRLVERYKVPTTVLPVPIKIGHVHRPSNQNERITEQVEGNLFLQGEKFPTRFYVYDLGPEELILGLPWIRKNGLKIDWENENMVIPDRNVRITRTTLAVGAQTITTQDETNYGDDYLWESDEGEPSLKKRKL</sequence>
<organism evidence="2 3">
    <name type="scientific">Grifola frondosa</name>
    <name type="common">Maitake</name>
    <name type="synonym">Polyporus frondosus</name>
    <dbReference type="NCBI Taxonomy" id="5627"/>
    <lineage>
        <taxon>Eukaryota</taxon>
        <taxon>Fungi</taxon>
        <taxon>Dikarya</taxon>
        <taxon>Basidiomycota</taxon>
        <taxon>Agaricomycotina</taxon>
        <taxon>Agaricomycetes</taxon>
        <taxon>Polyporales</taxon>
        <taxon>Grifolaceae</taxon>
        <taxon>Grifola</taxon>
    </lineage>
</organism>
<feature type="compositionally biased region" description="Basic and acidic residues" evidence="1">
    <location>
        <begin position="68"/>
        <end position="77"/>
    </location>
</feature>
<accession>A0A1C7MBA4</accession>
<dbReference type="SUPFAM" id="SSF50630">
    <property type="entry name" value="Acid proteases"/>
    <property type="match status" value="1"/>
</dbReference>